<dbReference type="Gene3D" id="3.40.50.300">
    <property type="entry name" value="P-loop containing nucleotide triphosphate hydrolases"/>
    <property type="match status" value="1"/>
</dbReference>
<evidence type="ECO:0000313" key="6">
    <source>
        <dbReference type="EMBL" id="CUA77200.1"/>
    </source>
</evidence>
<dbReference type="InterPro" id="IPR056884">
    <property type="entry name" value="NPHP3-like_N"/>
</dbReference>
<dbReference type="PROSITE" id="PS00678">
    <property type="entry name" value="WD_REPEATS_1"/>
    <property type="match status" value="1"/>
</dbReference>
<dbReference type="InterPro" id="IPR027417">
    <property type="entry name" value="P-loop_NTPase"/>
</dbReference>
<dbReference type="Gene3D" id="2.130.10.10">
    <property type="entry name" value="YVTN repeat-like/Quinoprotein amine dehydrogenase"/>
    <property type="match status" value="2"/>
</dbReference>
<evidence type="ECO:0000313" key="7">
    <source>
        <dbReference type="Proteomes" id="UP000044841"/>
    </source>
</evidence>
<dbReference type="SUPFAM" id="SSF50978">
    <property type="entry name" value="WD40 repeat-like"/>
    <property type="match status" value="1"/>
</dbReference>
<proteinExistence type="predicted"/>
<dbReference type="SUPFAM" id="SSF52540">
    <property type="entry name" value="P-loop containing nucleoside triphosphate hydrolases"/>
    <property type="match status" value="1"/>
</dbReference>
<dbReference type="Pfam" id="PF00400">
    <property type="entry name" value="WD40"/>
    <property type="match status" value="4"/>
</dbReference>
<dbReference type="EMBL" id="CYGV01001791">
    <property type="protein sequence ID" value="CUA77200.1"/>
    <property type="molecule type" value="Genomic_DNA"/>
</dbReference>
<dbReference type="PROSITE" id="PS50837">
    <property type="entry name" value="NACHT"/>
    <property type="match status" value="1"/>
</dbReference>
<dbReference type="AlphaFoldDB" id="A0A0K6GFD5"/>
<feature type="domain" description="NACHT" evidence="5">
    <location>
        <begin position="298"/>
        <end position="443"/>
    </location>
</feature>
<evidence type="ECO:0000256" key="3">
    <source>
        <dbReference type="PROSITE-ProRule" id="PRU00221"/>
    </source>
</evidence>
<feature type="repeat" description="WD" evidence="3">
    <location>
        <begin position="927"/>
        <end position="968"/>
    </location>
</feature>
<dbReference type="PROSITE" id="PS50294">
    <property type="entry name" value="WD_REPEATS_REGION"/>
    <property type="match status" value="4"/>
</dbReference>
<dbReference type="InterPro" id="IPR050349">
    <property type="entry name" value="WD_LIS1/nudF_dynein_reg"/>
</dbReference>
<dbReference type="InterPro" id="IPR036322">
    <property type="entry name" value="WD40_repeat_dom_sf"/>
</dbReference>
<dbReference type="InterPro" id="IPR020472">
    <property type="entry name" value="WD40_PAC1"/>
</dbReference>
<feature type="repeat" description="WD" evidence="3">
    <location>
        <begin position="1062"/>
        <end position="1097"/>
    </location>
</feature>
<accession>A0A0K6GFD5</accession>
<dbReference type="Pfam" id="PF24883">
    <property type="entry name" value="NPHP3_N"/>
    <property type="match status" value="1"/>
</dbReference>
<dbReference type="Proteomes" id="UP000044841">
    <property type="component" value="Unassembled WGS sequence"/>
</dbReference>
<dbReference type="InterPro" id="IPR001680">
    <property type="entry name" value="WD40_rpt"/>
</dbReference>
<feature type="compositionally biased region" description="Basic residues" evidence="4">
    <location>
        <begin position="1"/>
        <end position="14"/>
    </location>
</feature>
<feature type="compositionally biased region" description="Polar residues" evidence="4">
    <location>
        <begin position="42"/>
        <end position="76"/>
    </location>
</feature>
<dbReference type="SMART" id="SM00320">
    <property type="entry name" value="WD40"/>
    <property type="match status" value="4"/>
</dbReference>
<feature type="repeat" description="WD" evidence="3">
    <location>
        <begin position="841"/>
        <end position="882"/>
    </location>
</feature>
<feature type="region of interest" description="Disordered" evidence="4">
    <location>
        <begin position="1"/>
        <end position="85"/>
    </location>
</feature>
<evidence type="ECO:0000256" key="2">
    <source>
        <dbReference type="ARBA" id="ARBA00022737"/>
    </source>
</evidence>
<sequence length="1106" mass="122015">MEKISSKLKRKHTKSTAVEYYLHPGEWRDGKRSRSPSRSGSLTPVSEVTPGTSGSNDNTQSHQILQEPSSSCSNYQEHGVPPTVGPVPAIMLPNNHKATATTTTAWTGLEQALRALRLTAKACTPLRLAVDDLVSCLSLFEAAAKNRKDYEDLATGLKSMVGILIQHLKDAASENISNTLVGIAEAIRREIESIGNRQSREGLRRVLGSTGDEEDLIRRYRRIEQLFRQLQGEASLSAWNISSKVHVNMQLESLRATKLARYNSELATEVSRRACTKNTRVKVLEDLIKWSEDRRMASIYWMNGMAGTGKTTIAYSVCVAFESSKQLAASFFCTRMSPNCRDARRIVPTIAYQLARRSAPFRSALCKALEEDPDISTGIISVQFDCLLKKPLIEAKSNMPNNLVIVVDALDECSDPYIVELFLDILFRSVLDLPLKFFVTSRPEPIIRRRMMLERNRLRTILYLHEIEQSLVQADVELYLKEELKFIAPANNTIKQLAAHACNLFIYAATAVRYIRPNRRLVDSRKRLETILAIDTKAKKGLSALDTLYCTILTMAIEDPTVEDEERHNMQLIIWTSVCTFEPVLIETLAAISGVKSKDATIAALEPLRSVLYVSDHSELVTTLHASFPEYILNNERSGQFSCDVPRHSQLISERCFEIMKTQLRFNICNIKSSFIPDAEIPDLEEQVLANISEDTNIQLWELKRSISSSFPVSRYFPIQASAVLDGGAQPEKIFVHRGSKHIKANYASRPISNYTPHIYLSALPFANSMSHYLPRFTGLVKVSGKVLGRIPQAALSTWQYESTVLSAAFSPEVDRILLGKKNGELAVQNAHDGKYLFEPFKAHDGPIVTIAVSCDGTQVVTGSHDMSLSVWNAHNGSLVAGPFRGHTDPVVSVSFSPDTTHVASGSDDCTVGIWVSRNAAIPMRGLTGHKEGVNSVAFSPDGTHVISGSSDRTVRMWDILSGTTIRTHVCAGPVQTVHFTCDGTNIISFSLLGGYLLPRMNEIAIWDASNGSFLRRCNTSDMLAAASLMAFSSEGNRIAGASGTDIVVGGARDSQMAPRPFIAHEAGITSIGFSADGTRIISASDDQTVRVWSVQNKLGPPPVPK</sequence>
<dbReference type="PRINTS" id="PR00320">
    <property type="entry name" value="GPROTEINBRPT"/>
</dbReference>
<dbReference type="PANTHER" id="PTHR44129">
    <property type="entry name" value="WD REPEAT-CONTAINING PROTEIN POP1"/>
    <property type="match status" value="1"/>
</dbReference>
<evidence type="ECO:0000259" key="5">
    <source>
        <dbReference type="PROSITE" id="PS50837"/>
    </source>
</evidence>
<keyword evidence="7" id="KW-1185">Reference proteome</keyword>
<reference evidence="6 7" key="1">
    <citation type="submission" date="2015-07" db="EMBL/GenBank/DDBJ databases">
        <authorList>
            <person name="Noorani M."/>
        </authorList>
    </citation>
    <scope>NUCLEOTIDE SEQUENCE [LARGE SCALE GENOMIC DNA]</scope>
    <source>
        <strain evidence="6">BBA 69670</strain>
    </source>
</reference>
<dbReference type="InterPro" id="IPR007111">
    <property type="entry name" value="NACHT_NTPase"/>
</dbReference>
<evidence type="ECO:0000256" key="4">
    <source>
        <dbReference type="SAM" id="MobiDB-lite"/>
    </source>
</evidence>
<evidence type="ECO:0000256" key="1">
    <source>
        <dbReference type="ARBA" id="ARBA00022574"/>
    </source>
</evidence>
<dbReference type="CDD" id="cd00200">
    <property type="entry name" value="WD40"/>
    <property type="match status" value="1"/>
</dbReference>
<name>A0A0K6GFD5_9AGAM</name>
<dbReference type="InterPro" id="IPR015943">
    <property type="entry name" value="WD40/YVTN_repeat-like_dom_sf"/>
</dbReference>
<keyword evidence="1 3" id="KW-0853">WD repeat</keyword>
<organism evidence="6 7">
    <name type="scientific">Rhizoctonia solani</name>
    <dbReference type="NCBI Taxonomy" id="456999"/>
    <lineage>
        <taxon>Eukaryota</taxon>
        <taxon>Fungi</taxon>
        <taxon>Dikarya</taxon>
        <taxon>Basidiomycota</taxon>
        <taxon>Agaricomycotina</taxon>
        <taxon>Agaricomycetes</taxon>
        <taxon>Cantharellales</taxon>
        <taxon>Ceratobasidiaceae</taxon>
        <taxon>Rhizoctonia</taxon>
    </lineage>
</organism>
<keyword evidence="2" id="KW-0677">Repeat</keyword>
<protein>
    <submittedName>
        <fullName evidence="6">Putative WD repeat-containing protein all2124 [Nostoc sp, PCC 7120]</fullName>
    </submittedName>
</protein>
<feature type="repeat" description="WD" evidence="3">
    <location>
        <begin position="884"/>
        <end position="915"/>
    </location>
</feature>
<gene>
    <name evidence="6" type="ORF">RSOLAG22IIIB_12594</name>
</gene>
<dbReference type="PROSITE" id="PS50082">
    <property type="entry name" value="WD_REPEATS_2"/>
    <property type="match status" value="4"/>
</dbReference>
<dbReference type="InterPro" id="IPR019775">
    <property type="entry name" value="WD40_repeat_CS"/>
</dbReference>